<feature type="repeat" description="ANK" evidence="3">
    <location>
        <begin position="1902"/>
        <end position="1934"/>
    </location>
</feature>
<feature type="repeat" description="ANK" evidence="3">
    <location>
        <begin position="334"/>
        <end position="366"/>
    </location>
</feature>
<accession>A0A835Y274</accession>
<dbReference type="SUPFAM" id="SSF48403">
    <property type="entry name" value="Ankyrin repeat"/>
    <property type="match status" value="4"/>
</dbReference>
<feature type="compositionally biased region" description="Polar residues" evidence="4">
    <location>
        <begin position="59"/>
        <end position="88"/>
    </location>
</feature>
<feature type="region of interest" description="Disordered" evidence="4">
    <location>
        <begin position="837"/>
        <end position="858"/>
    </location>
</feature>
<feature type="repeat" description="ANK" evidence="3">
    <location>
        <begin position="1869"/>
        <end position="1901"/>
    </location>
</feature>
<feature type="repeat" description="ANK" evidence="3">
    <location>
        <begin position="729"/>
        <end position="761"/>
    </location>
</feature>
<keyword evidence="7" id="KW-1185">Reference proteome</keyword>
<dbReference type="InterPro" id="IPR010730">
    <property type="entry name" value="HET"/>
</dbReference>
<feature type="repeat" description="ANK" evidence="3">
    <location>
        <begin position="527"/>
        <end position="559"/>
    </location>
</feature>
<dbReference type="PRINTS" id="PR01415">
    <property type="entry name" value="ANKYRIN"/>
</dbReference>
<dbReference type="PANTHER" id="PTHR24123">
    <property type="entry name" value="ANKYRIN REPEAT-CONTAINING"/>
    <property type="match status" value="1"/>
</dbReference>
<feature type="compositionally biased region" description="Low complexity" evidence="4">
    <location>
        <begin position="33"/>
        <end position="43"/>
    </location>
</feature>
<evidence type="ECO:0000313" key="6">
    <source>
        <dbReference type="EMBL" id="KAG2495182.1"/>
    </source>
</evidence>
<evidence type="ECO:0000259" key="5">
    <source>
        <dbReference type="Pfam" id="PF06985"/>
    </source>
</evidence>
<evidence type="ECO:0000256" key="2">
    <source>
        <dbReference type="ARBA" id="ARBA00023043"/>
    </source>
</evidence>
<dbReference type="Pfam" id="PF12796">
    <property type="entry name" value="Ank_2"/>
    <property type="match status" value="10"/>
</dbReference>
<feature type="compositionally biased region" description="Gly residues" evidence="4">
    <location>
        <begin position="588"/>
        <end position="598"/>
    </location>
</feature>
<reference evidence="6" key="1">
    <citation type="journal article" date="2020" name="bioRxiv">
        <title>Comparative genomics of Chlamydomonas.</title>
        <authorList>
            <person name="Craig R.J."/>
            <person name="Hasan A.R."/>
            <person name="Ness R.W."/>
            <person name="Keightley P.D."/>
        </authorList>
    </citation>
    <scope>NUCLEOTIDE SEQUENCE</scope>
    <source>
        <strain evidence="6">CCAP 11/70</strain>
    </source>
</reference>
<feature type="repeat" description="ANK" evidence="3">
    <location>
        <begin position="494"/>
        <end position="526"/>
    </location>
</feature>
<gene>
    <name evidence="6" type="ORF">HYH03_006788</name>
</gene>
<dbReference type="EMBL" id="JAEHOE010000026">
    <property type="protein sequence ID" value="KAG2495182.1"/>
    <property type="molecule type" value="Genomic_DNA"/>
</dbReference>
<feature type="compositionally biased region" description="Low complexity" evidence="4">
    <location>
        <begin position="1"/>
        <end position="17"/>
    </location>
</feature>
<feature type="repeat" description="ANK" evidence="3">
    <location>
        <begin position="459"/>
        <end position="493"/>
    </location>
</feature>
<feature type="repeat" description="ANK" evidence="3">
    <location>
        <begin position="367"/>
        <end position="399"/>
    </location>
</feature>
<dbReference type="OrthoDB" id="531244at2759"/>
<dbReference type="Proteomes" id="UP000612055">
    <property type="component" value="Unassembled WGS sequence"/>
</dbReference>
<dbReference type="PROSITE" id="PS50297">
    <property type="entry name" value="ANK_REP_REGION"/>
    <property type="match status" value="16"/>
</dbReference>
<feature type="repeat" description="ANK" evidence="3">
    <location>
        <begin position="1479"/>
        <end position="1511"/>
    </location>
</feature>
<feature type="region of interest" description="Disordered" evidence="4">
    <location>
        <begin position="1"/>
        <end position="89"/>
    </location>
</feature>
<keyword evidence="2 3" id="KW-0040">ANK repeat</keyword>
<proteinExistence type="predicted"/>
<dbReference type="Gene3D" id="1.25.40.20">
    <property type="entry name" value="Ankyrin repeat-containing domain"/>
    <property type="match status" value="10"/>
</dbReference>
<evidence type="ECO:0000313" key="7">
    <source>
        <dbReference type="Proteomes" id="UP000612055"/>
    </source>
</evidence>
<feature type="region of interest" description="Disordered" evidence="4">
    <location>
        <begin position="785"/>
        <end position="816"/>
    </location>
</feature>
<evidence type="ECO:0000256" key="3">
    <source>
        <dbReference type="PROSITE-ProRule" id="PRU00023"/>
    </source>
</evidence>
<name>A0A835Y274_9CHLO</name>
<dbReference type="InterPro" id="IPR051165">
    <property type="entry name" value="Multifunctional_ANK_Repeat"/>
</dbReference>
<feature type="repeat" description="ANK" evidence="3">
    <location>
        <begin position="1380"/>
        <end position="1412"/>
    </location>
</feature>
<feature type="repeat" description="ANK" evidence="3">
    <location>
        <begin position="1513"/>
        <end position="1545"/>
    </location>
</feature>
<feature type="repeat" description="ANK" evidence="3">
    <location>
        <begin position="1727"/>
        <end position="1759"/>
    </location>
</feature>
<feature type="repeat" description="ANK" evidence="3">
    <location>
        <begin position="1661"/>
        <end position="1693"/>
    </location>
</feature>
<evidence type="ECO:0000256" key="4">
    <source>
        <dbReference type="SAM" id="MobiDB-lite"/>
    </source>
</evidence>
<dbReference type="SMART" id="SM00248">
    <property type="entry name" value="ANK"/>
    <property type="match status" value="26"/>
</dbReference>
<feature type="repeat" description="ANK" evidence="3">
    <location>
        <begin position="1446"/>
        <end position="1478"/>
    </location>
</feature>
<dbReference type="Pfam" id="PF06985">
    <property type="entry name" value="HET"/>
    <property type="match status" value="1"/>
</dbReference>
<organism evidence="6 7">
    <name type="scientific">Edaphochlamys debaryana</name>
    <dbReference type="NCBI Taxonomy" id="47281"/>
    <lineage>
        <taxon>Eukaryota</taxon>
        <taxon>Viridiplantae</taxon>
        <taxon>Chlorophyta</taxon>
        <taxon>core chlorophytes</taxon>
        <taxon>Chlorophyceae</taxon>
        <taxon>CS clade</taxon>
        <taxon>Chlamydomonadales</taxon>
        <taxon>Chlamydomonadales incertae sedis</taxon>
        <taxon>Edaphochlamys</taxon>
    </lineage>
</organism>
<sequence>MSHGSSAPASPLALASSRYPLPGSDTGRGQNGGSPSSPSGTSPRHAWPGPHTAPAPGTKSFTNPNLQPRPLSQTSRGSRNDPDSTASSFKGVVVATSPYIRGPRIVGLNSSSRAPEPGLSSGLPHVCHVLAQDDFGVDLRRSHFFRNARQLRVATVQSEYGSSGGSEEVAGRTWSGTGAALGARSPGAPAPVRAPPRSAWASSDRSGTPVRNPDGSATASAAAAPGVSAPLRSRFTAGELHTSSSPPMPQSPLQPGTPTGSNPAPPSSADEREREGELLGRGRGRGDFSPKAGQGVAVAAATGPALQAAAHAGDLAEVERLLSAGVDPNTSDPAGRTALFLAAAEGHEGVARALLRAGANPDAPSRVGYGPLGVAAARGQAAVVRALIGGGARLESTDRDGRTPLLAAALRGHVDAGASPEAAAAGGVRALHLAARGGHVDLCRTLMLAGVQEDAVDVDGRTPLALAAASGHGPAVQALLLLSGGAVKDLADKGGRTALALAAEKGSAEAVKALLAAGAKLDLADVDGYTPLHLAARQGNTEAALVLLAAGATPSAPAKDGSTPLSLARANCHTEVVWLLRQQQQSAGGAGSGGGGSAQGNAAEPQARSGQGSPAKRGQGTPSGATASSDVGSTSSASAAGAASNPQQPKGQARARAPPPDPLAPQLLAAVVGGDLGEVQRLLAAGARPDAARDQSGRSVLLLAVSGGRADVVAALGQGGAAVSRADKAGLTPLHVAVSLGQLAVVRVLVEAGADPRAADKEGRTPLLLAEAQGLQEVLQALQAAPPRAPSTRTPPAAAQVAAKPAPAEPLAPEERQRKEAAVMTAIRRELQQLMRGRTARRQAAQAGGGKGGDGAADEADAAASVCRSGGSMTTAYTIDQSMLASLAKDKQWEELPNAIRDLDEAMPGEISRVPMRLIKVDAILSWDELPVYEEVSPEDCMDLPYTEVAERELWSQTAVLSWRWGAQKPGSYTPGFSPMLGPQFSEFKLGLQQLRASSGGGIAWVWIDWSCVPQYSAGSMTEVMRSKAFYARARACLVVPTYEPLPDGGFAKLLLARARRFLSEQSSKGSASAAANVLGAMLDKELVASRTYFSRVWTLAERIARFGREEQLCHWMSLEAWLGMLADAMLSSTEDGTASAMYRKLLGPTAGRLLEEVVGPLTTAVQTASMHAVKGLEQQVARLFMAGVDVWRSASRLSEAPTTQWLAAYLGEIDAGGYQAWSEADKVWAIYSYFSWNRRTQDEAGLIEAIRDLVRVVGGGGEAETALLASVAVKLDLGERLLAEAARIAEEEARKLPEAGRKAAEAARRKQLEEAVKLELQALAASGANGGGEGGGGRGVRRGVRSPAQRLLEAARVGDEPEVQRLLAAGAKLSAANEAGRTALHGAVEGGQVGTLQALIQAGGDVEAADKSGWRPLHMACTMGRVEAARVLLAAGASPQAPGENGVLPLALAIRSRRVELLLVLGEAGVDLDARDEAGRTPLWMSASEGDERALRTLLHAKAQIDLPDDKDGQTALAVAAVRGHTGAVRTLLLAGANAEAMDKEGMTPLALAARAGRLGVVRALLLAGARADNRTSDGRTALEVAQEAGKAEVARALKQAGAVDAKEEAEAARLRAQAEKEAAAAAGRVALLAAVRGGQAAEVRQLLEEGVAPDAQDETSYTALGIAAAGGRVAMVRALLQAGARPDTAPKGELTPLARAVAEGRAATARALLLGGANAEALDHEGLTPLQVAVRAGHRDIAQALVQAGANTAPIESDQRKTDLGRELLAAAKLGGLSQVEALLVEGAKADVSDEEGLTAVHLAARQGHADTVRALLRAGADANAQTTAFVGQGGRTPLHFAAAEGRLEALRALLAGGASHEAADWFGRTPLVAAAVFGDVEAVQALLSAGASVHAADKDQRTPLHYAARKGHWAVARALLQAGADPLARDKNGRTPLDAAPAGSTVAELIRVSAGM</sequence>
<feature type="domain" description="Heterokaryon incompatibility" evidence="5">
    <location>
        <begin position="960"/>
        <end position="1102"/>
    </location>
</feature>
<feature type="repeat" description="ANK" evidence="3">
    <location>
        <begin position="696"/>
        <end position="728"/>
    </location>
</feature>
<dbReference type="PANTHER" id="PTHR24123:SF33">
    <property type="entry name" value="PROTEIN HOS4"/>
    <property type="match status" value="1"/>
</dbReference>
<feature type="region of interest" description="Disordered" evidence="4">
    <location>
        <begin position="177"/>
        <end position="292"/>
    </location>
</feature>
<dbReference type="PROSITE" id="PS50088">
    <property type="entry name" value="ANK_REPEAT"/>
    <property type="match status" value="21"/>
</dbReference>
<feature type="compositionally biased region" description="Low complexity" evidence="4">
    <location>
        <begin position="215"/>
        <end position="230"/>
    </location>
</feature>
<feature type="repeat" description="ANK" evidence="3">
    <location>
        <begin position="1413"/>
        <end position="1445"/>
    </location>
</feature>
<feature type="compositionally biased region" description="Low complexity" evidence="4">
    <location>
        <begin position="195"/>
        <end position="206"/>
    </location>
</feature>
<evidence type="ECO:0000256" key="1">
    <source>
        <dbReference type="ARBA" id="ARBA00022737"/>
    </source>
</evidence>
<feature type="repeat" description="ANK" evidence="3">
    <location>
        <begin position="426"/>
        <end position="458"/>
    </location>
</feature>
<dbReference type="InterPro" id="IPR002110">
    <property type="entry name" value="Ankyrin_rpt"/>
</dbReference>
<feature type="repeat" description="ANK" evidence="3">
    <location>
        <begin position="1628"/>
        <end position="1660"/>
    </location>
</feature>
<feature type="repeat" description="ANK" evidence="3">
    <location>
        <begin position="1546"/>
        <end position="1578"/>
    </location>
</feature>
<feature type="repeat" description="ANK" evidence="3">
    <location>
        <begin position="1836"/>
        <end position="1868"/>
    </location>
</feature>
<feature type="compositionally biased region" description="Low complexity" evidence="4">
    <location>
        <begin position="785"/>
        <end position="811"/>
    </location>
</feature>
<feature type="compositionally biased region" description="Basic and acidic residues" evidence="4">
    <location>
        <begin position="269"/>
        <end position="288"/>
    </location>
</feature>
<dbReference type="InterPro" id="IPR036770">
    <property type="entry name" value="Ankyrin_rpt-contain_sf"/>
</dbReference>
<keyword evidence="1" id="KW-0677">Repeat</keyword>
<feature type="compositionally biased region" description="Low complexity" evidence="4">
    <location>
        <begin position="623"/>
        <end position="644"/>
    </location>
</feature>
<feature type="region of interest" description="Disordered" evidence="4">
    <location>
        <begin position="584"/>
        <end position="665"/>
    </location>
</feature>
<comment type="caution">
    <text evidence="6">The sequence shown here is derived from an EMBL/GenBank/DDBJ whole genome shotgun (WGS) entry which is preliminary data.</text>
</comment>
<protein>
    <recommendedName>
        <fullName evidence="5">Heterokaryon incompatibility domain-containing protein</fullName>
    </recommendedName>
</protein>
<feature type="repeat" description="ANK" evidence="3">
    <location>
        <begin position="1798"/>
        <end position="1830"/>
    </location>
</feature>